<evidence type="ECO:0000256" key="1">
    <source>
        <dbReference type="ARBA" id="ARBA00005801"/>
    </source>
</evidence>
<keyword evidence="2" id="KW-1133">Transmembrane helix</keyword>
<dbReference type="InterPro" id="IPR050882">
    <property type="entry name" value="Prepilin_peptidase/N-MTase"/>
</dbReference>
<comment type="similarity">
    <text evidence="1">Belongs to the peptidase A24 family.</text>
</comment>
<keyword evidence="2" id="KW-0472">Membrane</keyword>
<feature type="transmembrane region" description="Helical" evidence="2">
    <location>
        <begin position="139"/>
        <end position="158"/>
    </location>
</feature>
<evidence type="ECO:0000313" key="4">
    <source>
        <dbReference type="EMBL" id="NYD55706.1"/>
    </source>
</evidence>
<feature type="transmembrane region" description="Helical" evidence="2">
    <location>
        <begin position="39"/>
        <end position="56"/>
    </location>
</feature>
<reference evidence="4 5" key="1">
    <citation type="submission" date="2020-07" db="EMBL/GenBank/DDBJ databases">
        <title>Sequencing the genomes of 1000 actinobacteria strains.</title>
        <authorList>
            <person name="Klenk H.-P."/>
        </authorList>
    </citation>
    <scope>NUCLEOTIDE SEQUENCE [LARGE SCALE GENOMIC DNA]</scope>
    <source>
        <strain evidence="4 5">DSM 22185</strain>
    </source>
</reference>
<dbReference type="EC" id="3.4.23.43" evidence="4"/>
<gene>
    <name evidence="4" type="ORF">BKA02_002761</name>
</gene>
<keyword evidence="4" id="KW-0378">Hydrolase</keyword>
<feature type="transmembrane region" description="Helical" evidence="2">
    <location>
        <begin position="62"/>
        <end position="81"/>
    </location>
</feature>
<dbReference type="Gene3D" id="1.20.120.1220">
    <property type="match status" value="1"/>
</dbReference>
<feature type="transmembrane region" description="Helical" evidence="2">
    <location>
        <begin position="112"/>
        <end position="132"/>
    </location>
</feature>
<organism evidence="4 5">
    <name type="scientific">Microbacterium pseudoresistens</name>
    <dbReference type="NCBI Taxonomy" id="640634"/>
    <lineage>
        <taxon>Bacteria</taxon>
        <taxon>Bacillati</taxon>
        <taxon>Actinomycetota</taxon>
        <taxon>Actinomycetes</taxon>
        <taxon>Micrococcales</taxon>
        <taxon>Microbacteriaceae</taxon>
        <taxon>Microbacterium</taxon>
    </lineage>
</organism>
<dbReference type="GO" id="GO:0006465">
    <property type="term" value="P:signal peptide processing"/>
    <property type="evidence" value="ECO:0007669"/>
    <property type="project" value="TreeGrafter"/>
</dbReference>
<dbReference type="InterPro" id="IPR000045">
    <property type="entry name" value="Prepilin_IV_endopep_pep"/>
</dbReference>
<feature type="domain" description="Prepilin type IV endopeptidase peptidase" evidence="3">
    <location>
        <begin position="24"/>
        <end position="121"/>
    </location>
</feature>
<keyword evidence="2" id="KW-0812">Transmembrane</keyword>
<dbReference type="EMBL" id="JACCBH010000001">
    <property type="protein sequence ID" value="NYD55706.1"/>
    <property type="molecule type" value="Genomic_DNA"/>
</dbReference>
<dbReference type="Pfam" id="PF01478">
    <property type="entry name" value="Peptidase_A24"/>
    <property type="match status" value="1"/>
</dbReference>
<evidence type="ECO:0000256" key="2">
    <source>
        <dbReference type="SAM" id="Phobius"/>
    </source>
</evidence>
<feature type="transmembrane region" description="Helical" evidence="2">
    <location>
        <begin position="6"/>
        <end position="27"/>
    </location>
</feature>
<dbReference type="PANTHER" id="PTHR30487">
    <property type="entry name" value="TYPE 4 PREPILIN-LIKE PROTEINS LEADER PEPTIDE-PROCESSING ENZYME"/>
    <property type="match status" value="1"/>
</dbReference>
<keyword evidence="4" id="KW-0489">Methyltransferase</keyword>
<sequence length="159" mass="15812">MPSYDPHALAVALAHGALLVVGARLIAVDIAEHRLPDRIVLPALGATLLLVLGDAVCTGETAAMGRGLAGMIGLCAFYALLRGVSRGGMGGGDVKLAAVIGLVLAWHGWSALVIGAAAAFALGALSALALLLARRADGATMIAFGPWMILGAVLGIGLG</sequence>
<comment type="caution">
    <text evidence="4">The sequence shown here is derived from an EMBL/GenBank/DDBJ whole genome shotgun (WGS) entry which is preliminary data.</text>
</comment>
<dbReference type="GO" id="GO:0008168">
    <property type="term" value="F:methyltransferase activity"/>
    <property type="evidence" value="ECO:0007669"/>
    <property type="project" value="UniProtKB-KW"/>
</dbReference>
<dbReference type="Proteomes" id="UP000552045">
    <property type="component" value="Unassembled WGS sequence"/>
</dbReference>
<evidence type="ECO:0000313" key="5">
    <source>
        <dbReference type="Proteomes" id="UP000552045"/>
    </source>
</evidence>
<proteinExistence type="inferred from homology"/>
<dbReference type="GO" id="GO:0004190">
    <property type="term" value="F:aspartic-type endopeptidase activity"/>
    <property type="evidence" value="ECO:0007669"/>
    <property type="project" value="UniProtKB-EC"/>
</dbReference>
<dbReference type="RefSeq" id="WP_179434964.1">
    <property type="nucleotide sequence ID" value="NZ_BAABLC010000004.1"/>
</dbReference>
<dbReference type="GO" id="GO:0005886">
    <property type="term" value="C:plasma membrane"/>
    <property type="evidence" value="ECO:0007669"/>
    <property type="project" value="TreeGrafter"/>
</dbReference>
<name>A0A7Y9EXQ9_9MICO</name>
<dbReference type="EC" id="2.1.1.-" evidence="4"/>
<evidence type="ECO:0000259" key="3">
    <source>
        <dbReference type="Pfam" id="PF01478"/>
    </source>
</evidence>
<keyword evidence="5" id="KW-1185">Reference proteome</keyword>
<keyword evidence="4" id="KW-0808">Transferase</keyword>
<accession>A0A7Y9EXQ9</accession>
<dbReference type="AlphaFoldDB" id="A0A7Y9EXQ9"/>
<dbReference type="PANTHER" id="PTHR30487:SF0">
    <property type="entry name" value="PREPILIN LEADER PEPTIDASE_N-METHYLTRANSFERASE-RELATED"/>
    <property type="match status" value="1"/>
</dbReference>
<protein>
    <submittedName>
        <fullName evidence="4">Leader peptidase (Prepilin peptidase)/N-methyltransferase</fullName>
        <ecNumber evidence="4">2.1.1.-</ecNumber>
        <ecNumber evidence="4">3.4.23.43</ecNumber>
    </submittedName>
</protein>
<dbReference type="GO" id="GO:0032259">
    <property type="term" value="P:methylation"/>
    <property type="evidence" value="ECO:0007669"/>
    <property type="project" value="UniProtKB-KW"/>
</dbReference>